<dbReference type="Gene3D" id="3.30.60.30">
    <property type="match status" value="1"/>
</dbReference>
<gene>
    <name evidence="7" type="ORF">SKAU_G00274480</name>
</gene>
<keyword evidence="8" id="KW-1185">Reference proteome</keyword>
<feature type="domain" description="EF-hand" evidence="5">
    <location>
        <begin position="151"/>
        <end position="186"/>
    </location>
</feature>
<dbReference type="PROSITE" id="PS51465">
    <property type="entry name" value="KAZAL_2"/>
    <property type="match status" value="1"/>
</dbReference>
<keyword evidence="1" id="KW-0479">Metal-binding</keyword>
<dbReference type="GO" id="GO:0030154">
    <property type="term" value="P:cell differentiation"/>
    <property type="evidence" value="ECO:0007669"/>
    <property type="project" value="TreeGrafter"/>
</dbReference>
<dbReference type="PROSITE" id="PS00018">
    <property type="entry name" value="EF_HAND_1"/>
    <property type="match status" value="1"/>
</dbReference>
<dbReference type="EMBL" id="JAINUF010000010">
    <property type="protein sequence ID" value="KAJ8348859.1"/>
    <property type="molecule type" value="Genomic_DNA"/>
</dbReference>
<dbReference type="Proteomes" id="UP001152622">
    <property type="component" value="Chromosome 10"/>
</dbReference>
<dbReference type="GO" id="GO:0005509">
    <property type="term" value="F:calcium ion binding"/>
    <property type="evidence" value="ECO:0007669"/>
    <property type="project" value="InterPro"/>
</dbReference>
<dbReference type="InterPro" id="IPR050653">
    <property type="entry name" value="Prot_Inhib_GrowthFact_Antg"/>
</dbReference>
<dbReference type="PANTHER" id="PTHR10913:SF44">
    <property type="entry name" value="FOLLISTATIN-RELATED PROTEIN 5"/>
    <property type="match status" value="1"/>
</dbReference>
<evidence type="ECO:0000259" key="6">
    <source>
        <dbReference type="PROSITE" id="PS51465"/>
    </source>
</evidence>
<dbReference type="CDD" id="cd00104">
    <property type="entry name" value="KAZAL_FS"/>
    <property type="match status" value="1"/>
</dbReference>
<dbReference type="PROSITE" id="PS50222">
    <property type="entry name" value="EF_HAND_2"/>
    <property type="match status" value="1"/>
</dbReference>
<dbReference type="AlphaFoldDB" id="A0A9Q1F193"/>
<evidence type="ECO:0000313" key="7">
    <source>
        <dbReference type="EMBL" id="KAJ8348859.1"/>
    </source>
</evidence>
<dbReference type="InterPro" id="IPR002048">
    <property type="entry name" value="EF_hand_dom"/>
</dbReference>
<dbReference type="Pfam" id="PF07648">
    <property type="entry name" value="Kazal_2"/>
    <property type="match status" value="1"/>
</dbReference>
<dbReference type="SMART" id="SM00280">
    <property type="entry name" value="KAZAL"/>
    <property type="match status" value="1"/>
</dbReference>
<evidence type="ECO:0000256" key="4">
    <source>
        <dbReference type="ARBA" id="ARBA00023157"/>
    </source>
</evidence>
<reference evidence="7" key="1">
    <citation type="journal article" date="2023" name="Science">
        <title>Genome structures resolve the early diversification of teleost fishes.</title>
        <authorList>
            <person name="Parey E."/>
            <person name="Louis A."/>
            <person name="Montfort J."/>
            <person name="Bouchez O."/>
            <person name="Roques C."/>
            <person name="Iampietro C."/>
            <person name="Lluch J."/>
            <person name="Castinel A."/>
            <person name="Donnadieu C."/>
            <person name="Desvignes T."/>
            <person name="Floi Bucao C."/>
            <person name="Jouanno E."/>
            <person name="Wen M."/>
            <person name="Mejri S."/>
            <person name="Dirks R."/>
            <person name="Jansen H."/>
            <person name="Henkel C."/>
            <person name="Chen W.J."/>
            <person name="Zahm M."/>
            <person name="Cabau C."/>
            <person name="Klopp C."/>
            <person name="Thompson A.W."/>
            <person name="Robinson-Rechavi M."/>
            <person name="Braasch I."/>
            <person name="Lecointre G."/>
            <person name="Bobe J."/>
            <person name="Postlethwait J.H."/>
            <person name="Berthelot C."/>
            <person name="Roest Crollius H."/>
            <person name="Guiguen Y."/>
        </authorList>
    </citation>
    <scope>NUCLEOTIDE SEQUENCE</scope>
    <source>
        <strain evidence="7">WJC10195</strain>
    </source>
</reference>
<dbReference type="OrthoDB" id="328123at2759"/>
<dbReference type="InterPro" id="IPR036058">
    <property type="entry name" value="Kazal_dom_sf"/>
</dbReference>
<evidence type="ECO:0000256" key="2">
    <source>
        <dbReference type="ARBA" id="ARBA00022729"/>
    </source>
</evidence>
<feature type="domain" description="Kazal-like" evidence="6">
    <location>
        <begin position="57"/>
        <end position="111"/>
    </location>
</feature>
<dbReference type="FunFam" id="3.30.60.30:FF:000007">
    <property type="entry name" value="follistatin-related protein 5 isoform X1"/>
    <property type="match status" value="1"/>
</dbReference>
<dbReference type="GO" id="GO:0005615">
    <property type="term" value="C:extracellular space"/>
    <property type="evidence" value="ECO:0007669"/>
    <property type="project" value="TreeGrafter"/>
</dbReference>
<evidence type="ECO:0000313" key="8">
    <source>
        <dbReference type="Proteomes" id="UP001152622"/>
    </source>
</evidence>
<keyword evidence="3" id="KW-0106">Calcium</keyword>
<evidence type="ECO:0000256" key="3">
    <source>
        <dbReference type="ARBA" id="ARBA00022837"/>
    </source>
</evidence>
<dbReference type="InterPro" id="IPR002350">
    <property type="entry name" value="Kazal_dom"/>
</dbReference>
<organism evidence="7 8">
    <name type="scientific">Synaphobranchus kaupii</name>
    <name type="common">Kaup's arrowtooth eel</name>
    <dbReference type="NCBI Taxonomy" id="118154"/>
    <lineage>
        <taxon>Eukaryota</taxon>
        <taxon>Metazoa</taxon>
        <taxon>Chordata</taxon>
        <taxon>Craniata</taxon>
        <taxon>Vertebrata</taxon>
        <taxon>Euteleostomi</taxon>
        <taxon>Actinopterygii</taxon>
        <taxon>Neopterygii</taxon>
        <taxon>Teleostei</taxon>
        <taxon>Anguilliformes</taxon>
        <taxon>Synaphobranchidae</taxon>
        <taxon>Synaphobranchus</taxon>
    </lineage>
</organism>
<keyword evidence="2" id="KW-0732">Signal</keyword>
<sequence>MEMSYVLSLYERLSFKGRASCIGTVKQHPGFFGPDGLLGPCENKYCGLGRHCVVNAETRQGECACLDHCKAHYKPVCGSDGQLYQNHCELHRAACLKKQKITTVHSEDCFYKGDRCRPYDYRKLKNRMLDLERQKYMREDNAGRNQDKTALKKMLVDQMIERFDVDGSGLVDSTELSLIVKQQGPLKDFSDCTLFDLLKYDDGNADKHLAKEEFYTAFGCEYVPVQ</sequence>
<keyword evidence="4" id="KW-1015">Disulfide bond</keyword>
<dbReference type="GO" id="GO:0030510">
    <property type="term" value="P:regulation of BMP signaling pathway"/>
    <property type="evidence" value="ECO:0007669"/>
    <property type="project" value="TreeGrafter"/>
</dbReference>
<comment type="caution">
    <text evidence="7">The sequence shown here is derived from an EMBL/GenBank/DDBJ whole genome shotgun (WGS) entry which is preliminary data.</text>
</comment>
<dbReference type="Gene3D" id="1.10.238.10">
    <property type="entry name" value="EF-hand"/>
    <property type="match status" value="1"/>
</dbReference>
<dbReference type="InterPro" id="IPR018247">
    <property type="entry name" value="EF_Hand_1_Ca_BS"/>
</dbReference>
<name>A0A9Q1F193_SYNKA</name>
<evidence type="ECO:0008006" key="9">
    <source>
        <dbReference type="Google" id="ProtNLM"/>
    </source>
</evidence>
<dbReference type="PANTHER" id="PTHR10913">
    <property type="entry name" value="FOLLISTATIN-RELATED"/>
    <property type="match status" value="1"/>
</dbReference>
<accession>A0A9Q1F193</accession>
<dbReference type="SUPFAM" id="SSF47473">
    <property type="entry name" value="EF-hand"/>
    <property type="match status" value="1"/>
</dbReference>
<evidence type="ECO:0000256" key="1">
    <source>
        <dbReference type="ARBA" id="ARBA00022723"/>
    </source>
</evidence>
<dbReference type="InterPro" id="IPR011992">
    <property type="entry name" value="EF-hand-dom_pair"/>
</dbReference>
<dbReference type="SUPFAM" id="SSF100895">
    <property type="entry name" value="Kazal-type serine protease inhibitors"/>
    <property type="match status" value="1"/>
</dbReference>
<proteinExistence type="predicted"/>
<protein>
    <recommendedName>
        <fullName evidence="9">Follistatin-related protein 5</fullName>
    </recommendedName>
</protein>
<evidence type="ECO:0000259" key="5">
    <source>
        <dbReference type="PROSITE" id="PS50222"/>
    </source>
</evidence>